<dbReference type="SUPFAM" id="SSF53098">
    <property type="entry name" value="Ribonuclease H-like"/>
    <property type="match status" value="1"/>
</dbReference>
<dbReference type="Proteomes" id="UP001195769">
    <property type="component" value="Unassembled WGS sequence"/>
</dbReference>
<name>A0AAD4E7M8_9AGAM</name>
<keyword evidence="2" id="KW-1185">Reference proteome</keyword>
<dbReference type="AlphaFoldDB" id="A0AAD4E7M8"/>
<dbReference type="GeneID" id="64667807"/>
<protein>
    <submittedName>
        <fullName evidence="1">Uncharacterized protein</fullName>
    </submittedName>
</protein>
<feature type="non-terminal residue" evidence="1">
    <location>
        <position position="244"/>
    </location>
</feature>
<gene>
    <name evidence="1" type="ORF">F5891DRAFT_903640</name>
</gene>
<dbReference type="PANTHER" id="PTHR23272">
    <property type="entry name" value="BED FINGER-RELATED"/>
    <property type="match status" value="1"/>
</dbReference>
<dbReference type="InterPro" id="IPR012337">
    <property type="entry name" value="RNaseH-like_sf"/>
</dbReference>
<comment type="caution">
    <text evidence="1">The sequence shown here is derived from an EMBL/GenBank/DDBJ whole genome shotgun (WGS) entry which is preliminary data.</text>
</comment>
<accession>A0AAD4E7M8</accession>
<reference evidence="1" key="1">
    <citation type="journal article" date="2020" name="New Phytol.">
        <title>Comparative genomics reveals dynamic genome evolution in host specialist ectomycorrhizal fungi.</title>
        <authorList>
            <person name="Lofgren L.A."/>
            <person name="Nguyen N.H."/>
            <person name="Vilgalys R."/>
            <person name="Ruytinx J."/>
            <person name="Liao H.L."/>
            <person name="Branco S."/>
            <person name="Kuo A."/>
            <person name="LaButti K."/>
            <person name="Lipzen A."/>
            <person name="Andreopoulos W."/>
            <person name="Pangilinan J."/>
            <person name="Riley R."/>
            <person name="Hundley H."/>
            <person name="Na H."/>
            <person name="Barry K."/>
            <person name="Grigoriev I.V."/>
            <person name="Stajich J.E."/>
            <person name="Kennedy P.G."/>
        </authorList>
    </citation>
    <scope>NUCLEOTIDE SEQUENCE</scope>
    <source>
        <strain evidence="1">FC203</strain>
    </source>
</reference>
<proteinExistence type="predicted"/>
<evidence type="ECO:0000313" key="2">
    <source>
        <dbReference type="Proteomes" id="UP001195769"/>
    </source>
</evidence>
<feature type="non-terminal residue" evidence="1">
    <location>
        <position position="1"/>
    </location>
</feature>
<dbReference type="EMBL" id="JABBWK010000025">
    <property type="protein sequence ID" value="KAG1900857.1"/>
    <property type="molecule type" value="Genomic_DNA"/>
</dbReference>
<dbReference type="PANTHER" id="PTHR23272:SF184">
    <property type="entry name" value="OS03G0311250 PROTEIN"/>
    <property type="match status" value="1"/>
</dbReference>
<organism evidence="1 2">
    <name type="scientific">Suillus fuscotomentosus</name>
    <dbReference type="NCBI Taxonomy" id="1912939"/>
    <lineage>
        <taxon>Eukaryota</taxon>
        <taxon>Fungi</taxon>
        <taxon>Dikarya</taxon>
        <taxon>Basidiomycota</taxon>
        <taxon>Agaricomycotina</taxon>
        <taxon>Agaricomycetes</taxon>
        <taxon>Agaricomycetidae</taxon>
        <taxon>Boletales</taxon>
        <taxon>Suillineae</taxon>
        <taxon>Suillaceae</taxon>
        <taxon>Suillus</taxon>
    </lineage>
</organism>
<evidence type="ECO:0000313" key="1">
    <source>
        <dbReference type="EMBL" id="KAG1900857.1"/>
    </source>
</evidence>
<dbReference type="RefSeq" id="XP_041226433.1">
    <property type="nucleotide sequence ID" value="XM_041373509.1"/>
</dbReference>
<sequence>DEVKEAHNREVVKSVHDQATETAKKVNIIMSKSQELKALGLFPKVAGLARKVHDSTTLQEKFEKTVIYKRGEDSQKRRLNQCVPTCWNSDFACLHTHLQFKEEVQLFTTQINLLDYALTSAQWKLADHLVPVLEIFNEVTNLFSKANVPLIYEVIPMLKHLEHALDQIYNAKDEPPVIWIAAQAALQVVGKYYALTDDNEVCHIAIIMCPEKKLKWFKKNLDWHERDHMEAKRIVQQRWDESYA</sequence>